<dbReference type="InterPro" id="IPR002491">
    <property type="entry name" value="ABC_transptr_periplasmic_BD"/>
</dbReference>
<proteinExistence type="predicted"/>
<sequence length="293" mass="30284">MRAAANRALSRLLAGLPVVAALSASLTNAAHAAGVVTIGGTVTEIVYLLGEQQQIVATDTSSIYPADTEQLPKVGYQRTLSTEGVLSKHPDKILLTPAAGPAKVLQQLQDSGITLVTIDGPDTQAGIAAKVQQVADQLGVPEKGQAAVARLSQDFAALSVPSGWHRPPRLLFVLQMGGSPMIAGQGTAPDALFRMAGAVNAAAMDDEQPVTGYKNLTPEALLLARPDAIVVTDQGLSRQGGDSAIWKLPGMAATPAAKAGRLLHLDALLALGLGPRTPQAITELQQQLAGWQP</sequence>
<evidence type="ECO:0000313" key="3">
    <source>
        <dbReference type="EMBL" id="PPC76153.1"/>
    </source>
</evidence>
<dbReference type="EMBL" id="PRLP01000057">
    <property type="protein sequence ID" value="PPC76153.1"/>
    <property type="molecule type" value="Genomic_DNA"/>
</dbReference>
<name>A0A2S5KNB3_9PROT</name>
<protein>
    <submittedName>
        <fullName evidence="3">Hemin ABC transporter substrate-binding protein</fullName>
    </submittedName>
</protein>
<dbReference type="PROSITE" id="PS50983">
    <property type="entry name" value="FE_B12_PBP"/>
    <property type="match status" value="1"/>
</dbReference>
<evidence type="ECO:0000259" key="2">
    <source>
        <dbReference type="PROSITE" id="PS50983"/>
    </source>
</evidence>
<dbReference type="Gene3D" id="3.40.50.1980">
    <property type="entry name" value="Nitrogenase molybdenum iron protein domain"/>
    <property type="match status" value="2"/>
</dbReference>
<feature type="signal peptide" evidence="1">
    <location>
        <begin position="1"/>
        <end position="32"/>
    </location>
</feature>
<dbReference type="Proteomes" id="UP000238196">
    <property type="component" value="Unassembled WGS sequence"/>
</dbReference>
<dbReference type="OrthoDB" id="5294296at2"/>
<evidence type="ECO:0000256" key="1">
    <source>
        <dbReference type="SAM" id="SignalP"/>
    </source>
</evidence>
<dbReference type="InterPro" id="IPR050902">
    <property type="entry name" value="ABC_Transporter_SBP"/>
</dbReference>
<gene>
    <name evidence="3" type="ORF">C4K68_17360</name>
</gene>
<reference evidence="3 4" key="1">
    <citation type="submission" date="2018-02" db="EMBL/GenBank/DDBJ databases">
        <title>novel marine gammaproteobacteria from coastal saline agro ecosystem.</title>
        <authorList>
            <person name="Krishnan R."/>
            <person name="Ramesh Kumar N."/>
        </authorList>
    </citation>
    <scope>NUCLEOTIDE SEQUENCE [LARGE SCALE GENOMIC DNA]</scope>
    <source>
        <strain evidence="3 4">228</strain>
    </source>
</reference>
<feature type="domain" description="Fe/B12 periplasmic-binding" evidence="2">
    <location>
        <begin position="34"/>
        <end position="292"/>
    </location>
</feature>
<dbReference type="PANTHER" id="PTHR30535:SF4">
    <property type="entry name" value="HEMIN-BINDING PERIPLASMIC PROTEIN HMUT"/>
    <property type="match status" value="1"/>
</dbReference>
<dbReference type="PANTHER" id="PTHR30535">
    <property type="entry name" value="VITAMIN B12-BINDING PROTEIN"/>
    <property type="match status" value="1"/>
</dbReference>
<evidence type="ECO:0000313" key="4">
    <source>
        <dbReference type="Proteomes" id="UP000238196"/>
    </source>
</evidence>
<dbReference type="SUPFAM" id="SSF53807">
    <property type="entry name" value="Helical backbone' metal receptor"/>
    <property type="match status" value="1"/>
</dbReference>
<organism evidence="3 4">
    <name type="scientific">Proteobacteria bacterium 228</name>
    <dbReference type="NCBI Taxonomy" id="2083153"/>
    <lineage>
        <taxon>Bacteria</taxon>
        <taxon>Pseudomonadati</taxon>
        <taxon>Pseudomonadota</taxon>
    </lineage>
</organism>
<dbReference type="AlphaFoldDB" id="A0A2S5KNB3"/>
<dbReference type="Pfam" id="PF01497">
    <property type="entry name" value="Peripla_BP_2"/>
    <property type="match status" value="1"/>
</dbReference>
<accession>A0A2S5KNB3</accession>
<comment type="caution">
    <text evidence="3">The sequence shown here is derived from an EMBL/GenBank/DDBJ whole genome shotgun (WGS) entry which is preliminary data.</text>
</comment>
<keyword evidence="1" id="KW-0732">Signal</keyword>
<feature type="chain" id="PRO_5015403826" evidence="1">
    <location>
        <begin position="33"/>
        <end position="293"/>
    </location>
</feature>